<evidence type="ECO:0000256" key="5">
    <source>
        <dbReference type="ARBA" id="ARBA00022679"/>
    </source>
</evidence>
<dbReference type="InterPro" id="IPR056521">
    <property type="entry name" value="MARCHF6-like_C"/>
</dbReference>
<feature type="transmembrane region" description="Helical" evidence="11">
    <location>
        <begin position="377"/>
        <end position="393"/>
    </location>
</feature>
<evidence type="ECO:0000313" key="14">
    <source>
        <dbReference type="Proteomes" id="UP001626550"/>
    </source>
</evidence>
<feature type="transmembrane region" description="Helical" evidence="11">
    <location>
        <begin position="78"/>
        <end position="96"/>
    </location>
</feature>
<feature type="region of interest" description="Disordered" evidence="10">
    <location>
        <begin position="200"/>
        <end position="229"/>
    </location>
</feature>
<accession>A0ABD2QNG1</accession>
<dbReference type="GO" id="GO:0061630">
    <property type="term" value="F:ubiquitin protein ligase activity"/>
    <property type="evidence" value="ECO:0007669"/>
    <property type="project" value="UniProtKB-EC"/>
</dbReference>
<evidence type="ECO:0000256" key="8">
    <source>
        <dbReference type="ARBA" id="ARBA00022989"/>
    </source>
</evidence>
<evidence type="ECO:0000256" key="2">
    <source>
        <dbReference type="ARBA" id="ARBA00004141"/>
    </source>
</evidence>
<dbReference type="EC" id="2.3.2.27" evidence="4"/>
<keyword evidence="9 11" id="KW-0472">Membrane</keyword>
<feature type="transmembrane region" description="Helical" evidence="11">
    <location>
        <begin position="839"/>
        <end position="861"/>
    </location>
</feature>
<feature type="transmembrane region" description="Helical" evidence="11">
    <location>
        <begin position="332"/>
        <end position="356"/>
    </location>
</feature>
<protein>
    <recommendedName>
        <fullName evidence="4">RING-type E3 ubiquitin transferase</fullName>
        <ecNumber evidence="4">2.3.2.27</ecNumber>
    </recommendedName>
</protein>
<feature type="domain" description="E3 ubiquitin-protein ligase MARCHF6-like C-terminal" evidence="12">
    <location>
        <begin position="837"/>
        <end position="1002"/>
    </location>
</feature>
<evidence type="ECO:0000256" key="10">
    <source>
        <dbReference type="SAM" id="MobiDB-lite"/>
    </source>
</evidence>
<sequence length="1032" mass="118347">MATQEEAQESYVSLPVYWEYKIRSPRLWLEYSKRESCEVCGHSFKFHPIYAPGTPKVLPLPVLISALFERGAKCVLRWLHYVLVVFAWLVVVPLVACRIYRALFTASISSILTLPVDILSMDRIFQDFLQGLTLVVSALATFLGYVWLREMVMFNGGPQWLNIVVDVDPEPHEPEIPVLPNEDVLFPIIVAGAEQEVLPEDFRPAPRPPPLRDLPQPPRPQNQNAGNNHAAQEQALEAVNWDRLLGLDGSFAFIEHVLWLIALNTLFILIFAFCPFHLGHFTITGLRMEKLIEATKIANIVTTFVGYVILTSMLMLGHLALKFAGLYQAGRLFGLCYIYLKIALIYVIELAILPILSGMWIDACSLKMLNVTIHERVQFFYYSPLAFFCFNWIKGMLYTFYLTSLILACKGIVRPGLLVFVHNLSGPDFKLIRWLIMYPLPVYVQKLVSGYCLTGILIVFTLWVPSMIMRKLMPGFLPFHLNSAFEEPFDYTVELTFGLMTFFFYSDEQLKKCLTSLIRYWGKFVSWCLDLRSYLMGDVEFQPGDVIVGADGRETTAAASGPGSEQSTAQQIPRPAAAPEAEEDADGVTFSPYRKPTYFKLRLVGLVLMFSITWIILCCLLIIVPLKVGRNFRQLLMQTRFRESLIKAGSTAHLLLDDNKKDVPSAPQRASSRTNDVLLYIIGLYLLYLFFAFCFFVKRVVLFFRTWSHRNLTEVLRQYRRSCYIFMNQMSNFGRNVIHWMKPSNRAHAVSTTLSSTVPVLTYPTLVPSPNMSESSRFEQEDMELEIIQNEELDLIPIENLQSRTSLYSRIHALWSSIFTPIGKLSHFLLCAYNKTSFVFCYVAVIFLLLIVMPIMTGLLVELTLLTPFRIDPRKSINLDFIESWLFGVKLLHVILFLVLTLGQQQWRMQGRLEMVIDEIVIRGVRARVIQVIWPVFAPWISGMGLALTLPYLTTEYLSVYFGWETSSMFRYGYFLQSALVFSVILLMKQLSRWVSLYQTIKNERYMVGRILVNLDRSSGALQLQRSLESDQ</sequence>
<keyword evidence="8 11" id="KW-1133">Transmembrane helix</keyword>
<feature type="transmembrane region" description="Helical" evidence="11">
    <location>
        <begin position="297"/>
        <end position="320"/>
    </location>
</feature>
<dbReference type="Proteomes" id="UP001626550">
    <property type="component" value="Unassembled WGS sequence"/>
</dbReference>
<feature type="region of interest" description="Disordered" evidence="10">
    <location>
        <begin position="555"/>
        <end position="588"/>
    </location>
</feature>
<keyword evidence="5" id="KW-0808">Transferase</keyword>
<evidence type="ECO:0000256" key="4">
    <source>
        <dbReference type="ARBA" id="ARBA00012483"/>
    </source>
</evidence>
<feature type="transmembrane region" description="Helical" evidence="11">
    <location>
        <begin position="881"/>
        <end position="902"/>
    </location>
</feature>
<dbReference type="EMBL" id="JBJKFK010000017">
    <property type="protein sequence ID" value="KAL3320975.1"/>
    <property type="molecule type" value="Genomic_DNA"/>
</dbReference>
<feature type="transmembrane region" description="Helical" evidence="11">
    <location>
        <begin position="257"/>
        <end position="276"/>
    </location>
</feature>
<comment type="pathway">
    <text evidence="3">Protein modification; protein ubiquitination.</text>
</comment>
<dbReference type="AlphaFoldDB" id="A0ABD2QNG1"/>
<feature type="transmembrane region" description="Helical" evidence="11">
    <location>
        <begin position="442"/>
        <end position="468"/>
    </location>
</feature>
<dbReference type="PANTHER" id="PTHR13145:SF0">
    <property type="entry name" value="E3 UBIQUITIN-PROTEIN LIGASE MARCHF6"/>
    <property type="match status" value="1"/>
</dbReference>
<evidence type="ECO:0000313" key="13">
    <source>
        <dbReference type="EMBL" id="KAL3320975.1"/>
    </source>
</evidence>
<evidence type="ECO:0000256" key="11">
    <source>
        <dbReference type="SAM" id="Phobius"/>
    </source>
</evidence>
<evidence type="ECO:0000259" key="12">
    <source>
        <dbReference type="Pfam" id="PF23113"/>
    </source>
</evidence>
<evidence type="ECO:0000256" key="7">
    <source>
        <dbReference type="ARBA" id="ARBA00022786"/>
    </source>
</evidence>
<dbReference type="GO" id="GO:0016020">
    <property type="term" value="C:membrane"/>
    <property type="evidence" value="ECO:0007669"/>
    <property type="project" value="UniProtKB-SubCell"/>
</dbReference>
<evidence type="ECO:0000256" key="1">
    <source>
        <dbReference type="ARBA" id="ARBA00000900"/>
    </source>
</evidence>
<gene>
    <name evidence="13" type="primary">MARCH6</name>
    <name evidence="13" type="ORF">Ciccas_000335</name>
</gene>
<feature type="transmembrane region" description="Helical" evidence="11">
    <location>
        <begin position="932"/>
        <end position="952"/>
    </location>
</feature>
<feature type="transmembrane region" description="Helical" evidence="11">
    <location>
        <begin position="972"/>
        <end position="988"/>
    </location>
</feature>
<reference evidence="13 14" key="1">
    <citation type="submission" date="2024-11" db="EMBL/GenBank/DDBJ databases">
        <title>Adaptive evolution of stress response genes in parasites aligns with host niche diversity.</title>
        <authorList>
            <person name="Hahn C."/>
            <person name="Resl P."/>
        </authorList>
    </citation>
    <scope>NUCLEOTIDE SEQUENCE [LARGE SCALE GENOMIC DNA]</scope>
    <source>
        <strain evidence="13">EGGRZ-B1_66</strain>
        <tissue evidence="13">Body</tissue>
    </source>
</reference>
<feature type="transmembrane region" description="Helical" evidence="11">
    <location>
        <begin position="128"/>
        <end position="148"/>
    </location>
</feature>
<keyword evidence="14" id="KW-1185">Reference proteome</keyword>
<name>A0ABD2QNG1_9PLAT</name>
<feature type="transmembrane region" description="Helical" evidence="11">
    <location>
        <begin position="677"/>
        <end position="697"/>
    </location>
</feature>
<dbReference type="PANTHER" id="PTHR13145">
    <property type="entry name" value="SSM4 PROTEIN"/>
    <property type="match status" value="1"/>
</dbReference>
<evidence type="ECO:0000256" key="3">
    <source>
        <dbReference type="ARBA" id="ARBA00004906"/>
    </source>
</evidence>
<feature type="transmembrane region" description="Helical" evidence="11">
    <location>
        <begin position="399"/>
        <end position="421"/>
    </location>
</feature>
<organism evidence="13 14">
    <name type="scientific">Cichlidogyrus casuarinus</name>
    <dbReference type="NCBI Taxonomy" id="1844966"/>
    <lineage>
        <taxon>Eukaryota</taxon>
        <taxon>Metazoa</taxon>
        <taxon>Spiralia</taxon>
        <taxon>Lophotrochozoa</taxon>
        <taxon>Platyhelminthes</taxon>
        <taxon>Monogenea</taxon>
        <taxon>Monopisthocotylea</taxon>
        <taxon>Dactylogyridea</taxon>
        <taxon>Ancyrocephalidae</taxon>
        <taxon>Cichlidogyrus</taxon>
    </lineage>
</organism>
<evidence type="ECO:0000256" key="6">
    <source>
        <dbReference type="ARBA" id="ARBA00022692"/>
    </source>
</evidence>
<comment type="catalytic activity">
    <reaction evidence="1">
        <text>S-ubiquitinyl-[E2 ubiquitin-conjugating enzyme]-L-cysteine + [acceptor protein]-L-lysine = [E2 ubiquitin-conjugating enzyme]-L-cysteine + N(6)-ubiquitinyl-[acceptor protein]-L-lysine.</text>
        <dbReference type="EC" id="2.3.2.27"/>
    </reaction>
</comment>
<dbReference type="Pfam" id="PF23113">
    <property type="entry name" value="MARCHF6_C"/>
    <property type="match status" value="1"/>
</dbReference>
<comment type="subcellular location">
    <subcellularLocation>
        <location evidence="2">Membrane</location>
        <topology evidence="2">Multi-pass membrane protein</topology>
    </subcellularLocation>
</comment>
<feature type="compositionally biased region" description="Pro residues" evidence="10">
    <location>
        <begin position="205"/>
        <end position="220"/>
    </location>
</feature>
<feature type="transmembrane region" description="Helical" evidence="11">
    <location>
        <begin position="603"/>
        <end position="626"/>
    </location>
</feature>
<keyword evidence="7" id="KW-0833">Ubl conjugation pathway</keyword>
<comment type="caution">
    <text evidence="13">The sequence shown here is derived from an EMBL/GenBank/DDBJ whole genome shotgun (WGS) entry which is preliminary data.</text>
</comment>
<proteinExistence type="predicted"/>
<evidence type="ECO:0000256" key="9">
    <source>
        <dbReference type="ARBA" id="ARBA00023136"/>
    </source>
</evidence>
<keyword evidence="6 11" id="KW-0812">Transmembrane</keyword>